<dbReference type="EMBL" id="CP003360">
    <property type="protein sequence ID" value="AFM23085.1"/>
    <property type="molecule type" value="Genomic_DNA"/>
</dbReference>
<dbReference type="CDD" id="cd00082">
    <property type="entry name" value="HisKA"/>
    <property type="match status" value="1"/>
</dbReference>
<dbReference type="eggNOG" id="COG2205">
    <property type="taxonomic scope" value="Bacteria"/>
</dbReference>
<proteinExistence type="predicted"/>
<comment type="catalytic activity">
    <reaction evidence="1">
        <text>ATP + protein L-histidine = ADP + protein N-phospho-L-histidine.</text>
        <dbReference type="EC" id="2.7.13.3"/>
    </reaction>
</comment>
<dbReference type="InterPro" id="IPR003594">
    <property type="entry name" value="HATPase_dom"/>
</dbReference>
<evidence type="ECO:0000256" key="1">
    <source>
        <dbReference type="ARBA" id="ARBA00000085"/>
    </source>
</evidence>
<keyword evidence="11" id="KW-0902">Two-component regulatory system</keyword>
<evidence type="ECO:0000256" key="6">
    <source>
        <dbReference type="ARBA" id="ARBA00022553"/>
    </source>
</evidence>
<evidence type="ECO:0000256" key="14">
    <source>
        <dbReference type="SAM" id="Phobius"/>
    </source>
</evidence>
<dbReference type="eggNOG" id="COG3850">
    <property type="taxonomic scope" value="Bacteria"/>
</dbReference>
<evidence type="ECO:0000313" key="16">
    <source>
        <dbReference type="EMBL" id="AFM23085.1"/>
    </source>
</evidence>
<keyword evidence="7" id="KW-0808">Transferase</keyword>
<dbReference type="OrthoDB" id="9770955at2"/>
<sequence>MLPRFNTLGYTRISFKFLVITSVITAITFGLLLFWFSCRQEEHIMEQVRKQAAILHKQIVLTRQWVAEHGSLLLPKSAEIRPNPFLPDPEVLGSDGVTYVRISPSILTKSLSEKAMKNDLYSFKITNTDQMNPSNKPDDFETEALNIFRTSANEGIFRIEENKGKTVFRYVAPLKTNEQCLQCHMAQGYKAGDVGGCLSIYIPMDEARAVIDRNRLILLTGGMGFAGFLVVLLFVPARALFFKPIGQIRTAMSRLTSEKESLENTLNRGDELKEITEFCYLLDKKLKDHHEELERNIAEATRDLSETNQNLADANRELERLNRAKSDFFSDISHELRTPLTSIKGATDILLRKSSCESPEYLDIIKRNTDHLIKIVADFLEYSRIEAGELELEISEASLKEVAEDAIISQKASAQKRSVNLVLISPEDRIFTFDTKSLYQVMSNLLSNAIKFSPPNGTVTVEIVFSSTGTEVSVKDEGPGIERAYHETIFRKFYQIKDQNRVRLNQGSSGIGLAICKGLVEAHDGRIWVHSRPGRGSCFSFFIPYRVKGREERK</sequence>
<dbReference type="AlphaFoldDB" id="I4C0J4"/>
<dbReference type="FunFam" id="1.10.287.130:FF:000001">
    <property type="entry name" value="Two-component sensor histidine kinase"/>
    <property type="match status" value="1"/>
</dbReference>
<dbReference type="SUPFAM" id="SSF47384">
    <property type="entry name" value="Homodimeric domain of signal transducing histidine kinase"/>
    <property type="match status" value="1"/>
</dbReference>
<keyword evidence="5" id="KW-1003">Cell membrane</keyword>
<evidence type="ECO:0000256" key="2">
    <source>
        <dbReference type="ARBA" id="ARBA00004236"/>
    </source>
</evidence>
<evidence type="ECO:0000259" key="15">
    <source>
        <dbReference type="PROSITE" id="PS50109"/>
    </source>
</evidence>
<dbReference type="CDD" id="cd00075">
    <property type="entry name" value="HATPase"/>
    <property type="match status" value="1"/>
</dbReference>
<dbReference type="STRING" id="706587.Desti_0348"/>
<dbReference type="Pfam" id="PF00512">
    <property type="entry name" value="HisKA"/>
    <property type="match status" value="1"/>
</dbReference>
<evidence type="ECO:0000256" key="5">
    <source>
        <dbReference type="ARBA" id="ARBA00022475"/>
    </source>
</evidence>
<evidence type="ECO:0000256" key="9">
    <source>
        <dbReference type="ARBA" id="ARBA00022777"/>
    </source>
</evidence>
<dbReference type="KEGG" id="dti:Desti_0348"/>
<gene>
    <name evidence="16" type="ordered locus">Desti_0348</name>
</gene>
<evidence type="ECO:0000256" key="8">
    <source>
        <dbReference type="ARBA" id="ARBA00022741"/>
    </source>
</evidence>
<dbReference type="PRINTS" id="PR00344">
    <property type="entry name" value="BCTRLSENSOR"/>
</dbReference>
<evidence type="ECO:0000256" key="3">
    <source>
        <dbReference type="ARBA" id="ARBA00004314"/>
    </source>
</evidence>
<dbReference type="Gene3D" id="1.10.287.130">
    <property type="match status" value="1"/>
</dbReference>
<evidence type="ECO:0000256" key="12">
    <source>
        <dbReference type="ARBA" id="ARBA00023136"/>
    </source>
</evidence>
<dbReference type="Pfam" id="PF02518">
    <property type="entry name" value="HATPase_c"/>
    <property type="match status" value="1"/>
</dbReference>
<dbReference type="Gene3D" id="3.30.565.10">
    <property type="entry name" value="Histidine kinase-like ATPase, C-terminal domain"/>
    <property type="match status" value="1"/>
</dbReference>
<dbReference type="GO" id="GO:0005886">
    <property type="term" value="C:plasma membrane"/>
    <property type="evidence" value="ECO:0007669"/>
    <property type="project" value="UniProtKB-SubCell"/>
</dbReference>
<keyword evidence="10" id="KW-0067">ATP-binding</keyword>
<feature type="transmembrane region" description="Helical" evidence="14">
    <location>
        <begin position="13"/>
        <end position="36"/>
    </location>
</feature>
<dbReference type="SUPFAM" id="SSF55874">
    <property type="entry name" value="ATPase domain of HSP90 chaperone/DNA topoisomerase II/histidine kinase"/>
    <property type="match status" value="1"/>
</dbReference>
<comment type="subcellular location">
    <subcellularLocation>
        <location evidence="2">Cell membrane</location>
    </subcellularLocation>
    <subcellularLocation>
        <location evidence="3">Membrane raft</location>
        <topology evidence="3">Multi-pass membrane protein</topology>
    </subcellularLocation>
</comment>
<accession>I4C0J4</accession>
<name>I4C0J4_DESTA</name>
<feature type="coiled-coil region" evidence="13">
    <location>
        <begin position="245"/>
        <end position="331"/>
    </location>
</feature>
<dbReference type="InterPro" id="IPR036097">
    <property type="entry name" value="HisK_dim/P_sf"/>
</dbReference>
<dbReference type="InterPro" id="IPR004358">
    <property type="entry name" value="Sig_transdc_His_kin-like_C"/>
</dbReference>
<dbReference type="InterPro" id="IPR003661">
    <property type="entry name" value="HisK_dim/P_dom"/>
</dbReference>
<keyword evidence="14" id="KW-1133">Transmembrane helix</keyword>
<dbReference type="FunFam" id="3.30.565.10:FF:000023">
    <property type="entry name" value="PAS domain-containing sensor histidine kinase"/>
    <property type="match status" value="1"/>
</dbReference>
<dbReference type="SMART" id="SM00387">
    <property type="entry name" value="HATPase_c"/>
    <property type="match status" value="1"/>
</dbReference>
<keyword evidence="6" id="KW-0597">Phosphoprotein</keyword>
<evidence type="ECO:0000256" key="10">
    <source>
        <dbReference type="ARBA" id="ARBA00022840"/>
    </source>
</evidence>
<dbReference type="RefSeq" id="WP_014808244.1">
    <property type="nucleotide sequence ID" value="NC_018025.1"/>
</dbReference>
<keyword evidence="13" id="KW-0175">Coiled coil</keyword>
<evidence type="ECO:0000256" key="7">
    <source>
        <dbReference type="ARBA" id="ARBA00022679"/>
    </source>
</evidence>
<keyword evidence="12 14" id="KW-0472">Membrane</keyword>
<evidence type="ECO:0000256" key="4">
    <source>
        <dbReference type="ARBA" id="ARBA00012438"/>
    </source>
</evidence>
<dbReference type="InterPro" id="IPR021796">
    <property type="entry name" value="Tll0287-like_dom"/>
</dbReference>
<keyword evidence="17" id="KW-1185">Reference proteome</keyword>
<dbReference type="HOGENOM" id="CLU_000445_114_64_7"/>
<dbReference type="Gene3D" id="3.30.450.290">
    <property type="match status" value="1"/>
</dbReference>
<evidence type="ECO:0000256" key="13">
    <source>
        <dbReference type="SAM" id="Coils"/>
    </source>
</evidence>
<keyword evidence="8" id="KW-0547">Nucleotide-binding</keyword>
<keyword evidence="9 16" id="KW-0418">Kinase</keyword>
<dbReference type="PANTHER" id="PTHR43711:SF1">
    <property type="entry name" value="HISTIDINE KINASE 1"/>
    <property type="match status" value="1"/>
</dbReference>
<dbReference type="GO" id="GO:0005524">
    <property type="term" value="F:ATP binding"/>
    <property type="evidence" value="ECO:0007669"/>
    <property type="project" value="UniProtKB-KW"/>
</dbReference>
<dbReference type="PROSITE" id="PS50109">
    <property type="entry name" value="HIS_KIN"/>
    <property type="match status" value="1"/>
</dbReference>
<evidence type="ECO:0000256" key="11">
    <source>
        <dbReference type="ARBA" id="ARBA00023012"/>
    </source>
</evidence>
<dbReference type="EC" id="2.7.13.3" evidence="4"/>
<dbReference type="InterPro" id="IPR050736">
    <property type="entry name" value="Sensor_HK_Regulatory"/>
</dbReference>
<feature type="domain" description="Histidine kinase" evidence="15">
    <location>
        <begin position="331"/>
        <end position="547"/>
    </location>
</feature>
<dbReference type="PATRIC" id="fig|706587.4.peg.393"/>
<dbReference type="GO" id="GO:0000155">
    <property type="term" value="F:phosphorelay sensor kinase activity"/>
    <property type="evidence" value="ECO:0007669"/>
    <property type="project" value="InterPro"/>
</dbReference>
<dbReference type="Pfam" id="PF11845">
    <property type="entry name" value="Tll0287-like"/>
    <property type="match status" value="1"/>
</dbReference>
<organism evidence="16 17">
    <name type="scientific">Desulfomonile tiedjei (strain ATCC 49306 / DSM 6799 / DCB-1)</name>
    <dbReference type="NCBI Taxonomy" id="706587"/>
    <lineage>
        <taxon>Bacteria</taxon>
        <taxon>Pseudomonadati</taxon>
        <taxon>Thermodesulfobacteriota</taxon>
        <taxon>Desulfomonilia</taxon>
        <taxon>Desulfomonilales</taxon>
        <taxon>Desulfomonilaceae</taxon>
        <taxon>Desulfomonile</taxon>
    </lineage>
</organism>
<dbReference type="GO" id="GO:0045121">
    <property type="term" value="C:membrane raft"/>
    <property type="evidence" value="ECO:0007669"/>
    <property type="project" value="UniProtKB-SubCell"/>
</dbReference>
<protein>
    <recommendedName>
        <fullName evidence="4">histidine kinase</fullName>
        <ecNumber evidence="4">2.7.13.3</ecNumber>
    </recommendedName>
</protein>
<dbReference type="InterPro" id="IPR005467">
    <property type="entry name" value="His_kinase_dom"/>
</dbReference>
<reference evidence="17" key="1">
    <citation type="submission" date="2012-06" db="EMBL/GenBank/DDBJ databases">
        <title>Complete sequence of chromosome of Desulfomonile tiedjei DSM 6799.</title>
        <authorList>
            <person name="Lucas S."/>
            <person name="Copeland A."/>
            <person name="Lapidus A."/>
            <person name="Glavina del Rio T."/>
            <person name="Dalin E."/>
            <person name="Tice H."/>
            <person name="Bruce D."/>
            <person name="Goodwin L."/>
            <person name="Pitluck S."/>
            <person name="Peters L."/>
            <person name="Ovchinnikova G."/>
            <person name="Zeytun A."/>
            <person name="Lu M."/>
            <person name="Kyrpides N."/>
            <person name="Mavromatis K."/>
            <person name="Ivanova N."/>
            <person name="Brettin T."/>
            <person name="Detter J.C."/>
            <person name="Han C."/>
            <person name="Larimer F."/>
            <person name="Land M."/>
            <person name="Hauser L."/>
            <person name="Markowitz V."/>
            <person name="Cheng J.-F."/>
            <person name="Hugenholtz P."/>
            <person name="Woyke T."/>
            <person name="Wu D."/>
            <person name="Spring S."/>
            <person name="Schroeder M."/>
            <person name="Brambilla E."/>
            <person name="Klenk H.-P."/>
            <person name="Eisen J.A."/>
        </authorList>
    </citation>
    <scope>NUCLEOTIDE SEQUENCE [LARGE SCALE GENOMIC DNA]</scope>
    <source>
        <strain evidence="17">ATCC 49306 / DSM 6799 / DCB-1</strain>
    </source>
</reference>
<dbReference type="PANTHER" id="PTHR43711">
    <property type="entry name" value="TWO-COMPONENT HISTIDINE KINASE"/>
    <property type="match status" value="1"/>
</dbReference>
<keyword evidence="14" id="KW-0812">Transmembrane</keyword>
<feature type="transmembrane region" description="Helical" evidence="14">
    <location>
        <begin position="216"/>
        <end position="235"/>
    </location>
</feature>
<dbReference type="InterPro" id="IPR036890">
    <property type="entry name" value="HATPase_C_sf"/>
</dbReference>
<dbReference type="SMART" id="SM00388">
    <property type="entry name" value="HisKA"/>
    <property type="match status" value="1"/>
</dbReference>
<evidence type="ECO:0000313" key="17">
    <source>
        <dbReference type="Proteomes" id="UP000006055"/>
    </source>
</evidence>
<dbReference type="Proteomes" id="UP000006055">
    <property type="component" value="Chromosome"/>
</dbReference>